<evidence type="ECO:0000313" key="3">
    <source>
        <dbReference type="EMBL" id="CAH1000707.1"/>
    </source>
</evidence>
<dbReference type="PANTHER" id="PTHR46268:SF6">
    <property type="entry name" value="UNIVERSAL STRESS PROTEIN UP12"/>
    <property type="match status" value="1"/>
</dbReference>
<gene>
    <name evidence="3" type="ORF">LEM8419_01841</name>
</gene>
<evidence type="ECO:0000313" key="4">
    <source>
        <dbReference type="Proteomes" id="UP000837803"/>
    </source>
</evidence>
<comment type="caution">
    <text evidence="3">The sequence shown here is derived from an EMBL/GenBank/DDBJ whole genome shotgun (WGS) entry which is preliminary data.</text>
</comment>
<dbReference type="Gene3D" id="3.40.50.12370">
    <property type="match status" value="1"/>
</dbReference>
<name>A0ABM9B195_9BACT</name>
<comment type="similarity">
    <text evidence="1">Belongs to the universal stress protein A family.</text>
</comment>
<accession>A0ABM9B195</accession>
<feature type="domain" description="UspA" evidence="2">
    <location>
        <begin position="1"/>
        <end position="150"/>
    </location>
</feature>
<dbReference type="SUPFAM" id="SSF52402">
    <property type="entry name" value="Adenine nucleotide alpha hydrolases-like"/>
    <property type="match status" value="2"/>
</dbReference>
<dbReference type="InterPro" id="IPR006016">
    <property type="entry name" value="UspA"/>
</dbReference>
<reference evidence="3" key="1">
    <citation type="submission" date="2021-12" db="EMBL/GenBank/DDBJ databases">
        <authorList>
            <person name="Rodrigo-Torres L."/>
            <person name="Arahal R. D."/>
            <person name="Lucena T."/>
        </authorList>
    </citation>
    <scope>NUCLEOTIDE SEQUENCE</scope>
    <source>
        <strain evidence="3">CECT 8419</strain>
    </source>
</reference>
<dbReference type="RefSeq" id="WP_238750747.1">
    <property type="nucleotide sequence ID" value="NZ_CAKLPZ010000002.1"/>
</dbReference>
<evidence type="ECO:0000259" key="2">
    <source>
        <dbReference type="Pfam" id="PF00582"/>
    </source>
</evidence>
<dbReference type="Proteomes" id="UP000837803">
    <property type="component" value="Unassembled WGS sequence"/>
</dbReference>
<dbReference type="EMBL" id="CAKLPZ010000002">
    <property type="protein sequence ID" value="CAH1000707.1"/>
    <property type="molecule type" value="Genomic_DNA"/>
</dbReference>
<protein>
    <recommendedName>
        <fullName evidence="2">UspA domain-containing protein</fullName>
    </recommendedName>
</protein>
<keyword evidence="4" id="KW-1185">Reference proteome</keyword>
<evidence type="ECO:0000256" key="1">
    <source>
        <dbReference type="ARBA" id="ARBA00008791"/>
    </source>
</evidence>
<dbReference type="Pfam" id="PF00582">
    <property type="entry name" value="Usp"/>
    <property type="match status" value="1"/>
</dbReference>
<proteinExistence type="inferred from homology"/>
<sequence>MQRIIVPVDFSDTSAAAVRFGTYLAETMNLDLNIVHVFDTMLSTSQTISNRVRELEKERIGKQLTDFARRNVEPVLSTFQGRLDLLPNVKTAALEGAAAQTILWESTKEDVALIVMGGVGAGAGLHPPGIFGGVARTLALRSGCPLILIPKEYGYPQVERLAIAFDGVDDIRRMAAFSRRVIKALHPEVHFVHVREQDHLTEARRDDEFLDLACGANFPSYTYKFDALPHGKVTEELLAYTERERINLLVLGGERRSFFERLFEAGHLAPLVKRCTVPMLIIPFDR</sequence>
<organism evidence="3 4">
    <name type="scientific">Neolewinella maritima</name>
    <dbReference type="NCBI Taxonomy" id="1383882"/>
    <lineage>
        <taxon>Bacteria</taxon>
        <taxon>Pseudomonadati</taxon>
        <taxon>Bacteroidota</taxon>
        <taxon>Saprospiria</taxon>
        <taxon>Saprospirales</taxon>
        <taxon>Lewinellaceae</taxon>
        <taxon>Neolewinella</taxon>
    </lineage>
</organism>
<dbReference type="CDD" id="cd00293">
    <property type="entry name" value="USP-like"/>
    <property type="match status" value="2"/>
</dbReference>
<dbReference type="PANTHER" id="PTHR46268">
    <property type="entry name" value="STRESS RESPONSE PROTEIN NHAX"/>
    <property type="match status" value="1"/>
</dbReference>